<protein>
    <submittedName>
        <fullName evidence="6">APC family amino acid-polyamine-organocationtransporter</fullName>
    </submittedName>
</protein>
<feature type="transmembrane region" description="Helical" evidence="5">
    <location>
        <begin position="208"/>
        <end position="232"/>
    </location>
</feature>
<dbReference type="PIRSF" id="PIRSF006060">
    <property type="entry name" value="AA_transporter"/>
    <property type="match status" value="1"/>
</dbReference>
<feature type="transmembrane region" description="Helical" evidence="5">
    <location>
        <begin position="141"/>
        <end position="159"/>
    </location>
</feature>
<evidence type="ECO:0000256" key="2">
    <source>
        <dbReference type="ARBA" id="ARBA00022692"/>
    </source>
</evidence>
<keyword evidence="2 5" id="KW-0812">Transmembrane</keyword>
<dbReference type="STRING" id="759620.WS105_0036"/>
<gene>
    <name evidence="6" type="ORF">WS74_0035</name>
</gene>
<dbReference type="KEGG" id="wce:WS08_0036"/>
<feature type="transmembrane region" description="Helical" evidence="5">
    <location>
        <begin position="434"/>
        <end position="452"/>
    </location>
</feature>
<feature type="transmembrane region" description="Helical" evidence="5">
    <location>
        <begin position="244"/>
        <end position="267"/>
    </location>
</feature>
<dbReference type="EMBL" id="CP009223">
    <property type="protein sequence ID" value="AIM62287.1"/>
    <property type="molecule type" value="Genomic_DNA"/>
</dbReference>
<evidence type="ECO:0000313" key="7">
    <source>
        <dbReference type="Proteomes" id="UP000029079"/>
    </source>
</evidence>
<dbReference type="AlphaFoldDB" id="A0A075TXQ4"/>
<dbReference type="PANTHER" id="PTHR11785:SF512">
    <property type="entry name" value="SOBREMESA, ISOFORM B"/>
    <property type="match status" value="1"/>
</dbReference>
<dbReference type="Gene3D" id="1.20.1740.10">
    <property type="entry name" value="Amino acid/polyamine transporter I"/>
    <property type="match status" value="1"/>
</dbReference>
<accession>A0A075TXQ4</accession>
<feature type="transmembrane region" description="Helical" evidence="5">
    <location>
        <begin position="408"/>
        <end position="428"/>
    </location>
</feature>
<feature type="transmembrane region" description="Helical" evidence="5">
    <location>
        <begin position="287"/>
        <end position="308"/>
    </location>
</feature>
<dbReference type="GO" id="GO:0015179">
    <property type="term" value="F:L-amino acid transmembrane transporter activity"/>
    <property type="evidence" value="ECO:0007669"/>
    <property type="project" value="TreeGrafter"/>
</dbReference>
<proteinExistence type="predicted"/>
<name>A0A075TXQ4_9LACO</name>
<organism evidence="6 7">
    <name type="scientific">Weissella ceti</name>
    <dbReference type="NCBI Taxonomy" id="759620"/>
    <lineage>
        <taxon>Bacteria</taxon>
        <taxon>Bacillati</taxon>
        <taxon>Bacillota</taxon>
        <taxon>Bacilli</taxon>
        <taxon>Lactobacillales</taxon>
        <taxon>Lactobacillaceae</taxon>
        <taxon>Weissella</taxon>
    </lineage>
</organism>
<evidence type="ECO:0000256" key="5">
    <source>
        <dbReference type="SAM" id="Phobius"/>
    </source>
</evidence>
<dbReference type="InterPro" id="IPR002293">
    <property type="entry name" value="AA/rel_permease1"/>
</dbReference>
<sequence length="459" mass="49583">MLFIGTEHIKGFGVMSEGVKLKRSMGLWAGLSLVIGTVIGSGVFFKQASVLEQAGGTTAGLSAWVVGGIITLAAGLTISEVAARLPKTGGLYSYIESLYGSAAGFLTGWMQVIVYAPAVIASIGGYAAYLTANFLGLPIESARWITISYILLVVLINVLENRVTAAFQMLTTSIKMIPIVLLIGYGLFFGEVHALGQTVEQLTSTAKGGFGMAVLATLFAYDGWILLSNLAGELKNPRRDMPRSIVYGVTIIVLAYVGVTYAVYRALPASEIIQLQNNSTFVMATQAFGEFGGRALSITIIISMWGTLNGKMIAFPRMAYAMAKDGLFPKYLSHLNKKTQEPISAILSVASMAIAIALFTNSADRLSDIAIFTIWIFYTAAFFGIFILRHQSKKNPDTQEAPLFKTPLYPITPLIAIGGAIFVLVSTLRYDFQSVMISMVMVGLGLPVYYYYTKKNNVK</sequence>
<comment type="subcellular location">
    <subcellularLocation>
        <location evidence="1">Membrane</location>
        <topology evidence="1">Multi-pass membrane protein</topology>
    </subcellularLocation>
</comment>
<feature type="transmembrane region" description="Helical" evidence="5">
    <location>
        <begin position="25"/>
        <end position="45"/>
    </location>
</feature>
<evidence type="ECO:0000256" key="1">
    <source>
        <dbReference type="ARBA" id="ARBA00004141"/>
    </source>
</evidence>
<feature type="transmembrane region" description="Helical" evidence="5">
    <location>
        <begin position="369"/>
        <end position="388"/>
    </location>
</feature>
<dbReference type="PANTHER" id="PTHR11785">
    <property type="entry name" value="AMINO ACID TRANSPORTER"/>
    <property type="match status" value="1"/>
</dbReference>
<evidence type="ECO:0000256" key="4">
    <source>
        <dbReference type="ARBA" id="ARBA00023136"/>
    </source>
</evidence>
<dbReference type="PATRIC" id="fig|759620.7.peg.33"/>
<feature type="transmembrane region" description="Helical" evidence="5">
    <location>
        <begin position="61"/>
        <end position="83"/>
    </location>
</feature>
<keyword evidence="3 5" id="KW-1133">Transmembrane helix</keyword>
<feature type="transmembrane region" description="Helical" evidence="5">
    <location>
        <begin position="104"/>
        <end position="129"/>
    </location>
</feature>
<dbReference type="GO" id="GO:0016020">
    <property type="term" value="C:membrane"/>
    <property type="evidence" value="ECO:0007669"/>
    <property type="project" value="UniProtKB-SubCell"/>
</dbReference>
<feature type="transmembrane region" description="Helical" evidence="5">
    <location>
        <begin position="343"/>
        <end position="363"/>
    </location>
</feature>
<dbReference type="Pfam" id="PF13520">
    <property type="entry name" value="AA_permease_2"/>
    <property type="match status" value="1"/>
</dbReference>
<keyword evidence="7" id="KW-1185">Reference proteome</keyword>
<dbReference type="InterPro" id="IPR050598">
    <property type="entry name" value="AminoAcid_Transporter"/>
</dbReference>
<feature type="transmembrane region" description="Helical" evidence="5">
    <location>
        <begin position="166"/>
        <end position="188"/>
    </location>
</feature>
<reference evidence="7" key="2">
    <citation type="submission" date="2014-08" db="EMBL/GenBank/DDBJ databases">
        <title>Complete genome of Weissella ceti strain WS74 isolated from diseased rainbow trout in Brazil.</title>
        <authorList>
            <person name="Figueiredo H.C.P."/>
            <person name="Leal C.A.G."/>
            <person name="Pereira F.L."/>
            <person name="Soares S.C."/>
            <person name="Dorella F.A."/>
            <person name="Carvalho A.F."/>
            <person name="Azevedo V.A.C."/>
        </authorList>
    </citation>
    <scope>NUCLEOTIDE SEQUENCE [LARGE SCALE GENOMIC DNA]</scope>
    <source>
        <strain evidence="7">WS74</strain>
    </source>
</reference>
<keyword evidence="4 5" id="KW-0472">Membrane</keyword>
<reference evidence="6 7" key="1">
    <citation type="journal article" date="2014" name="Genome Announc.">
        <title>Complete Genome Sequences of Fish Pathogenic Weissella ceti Strains WS74 and WS105.</title>
        <authorList>
            <person name="Figueiredo H.C."/>
            <person name="Leal C.A."/>
            <person name="Dorella F.A."/>
            <person name="Carvalho A.F."/>
            <person name="Soares S.C."/>
            <person name="Pereira F.L."/>
            <person name="Azevedo V.A."/>
        </authorList>
    </citation>
    <scope>NUCLEOTIDE SEQUENCE [LARGE SCALE GENOMIC DNA]</scope>
    <source>
        <strain evidence="6 7">WS74</strain>
    </source>
</reference>
<evidence type="ECO:0000256" key="3">
    <source>
        <dbReference type="ARBA" id="ARBA00022989"/>
    </source>
</evidence>
<dbReference type="KEGG" id="wci:WS105_0036"/>
<evidence type="ECO:0000313" key="6">
    <source>
        <dbReference type="EMBL" id="AIM62287.1"/>
    </source>
</evidence>
<dbReference type="KEGG" id="wct:WS74_0035"/>
<dbReference type="Proteomes" id="UP000029079">
    <property type="component" value="Chromosome"/>
</dbReference>